<keyword evidence="6" id="KW-0687">Ribonucleoprotein</keyword>
<dbReference type="SMART" id="SM00449">
    <property type="entry name" value="SPRY"/>
    <property type="match status" value="1"/>
</dbReference>
<dbReference type="GO" id="GO:0006412">
    <property type="term" value="P:translation"/>
    <property type="evidence" value="ECO:0007669"/>
    <property type="project" value="InterPro"/>
</dbReference>
<reference evidence="9" key="1">
    <citation type="submission" date="2022-12" db="EMBL/GenBank/DDBJ databases">
        <authorList>
            <person name="Webb A."/>
        </authorList>
    </citation>
    <scope>NUCLEOTIDE SEQUENCE</scope>
    <source>
        <strain evidence="9">Pd1</strain>
    </source>
</reference>
<dbReference type="SUPFAM" id="SSF49899">
    <property type="entry name" value="Concanavalin A-like lectins/glucanases"/>
    <property type="match status" value="1"/>
</dbReference>
<evidence type="ECO:0000256" key="6">
    <source>
        <dbReference type="ARBA" id="ARBA00023274"/>
    </source>
</evidence>
<dbReference type="Proteomes" id="UP001162029">
    <property type="component" value="Unassembled WGS sequence"/>
</dbReference>
<dbReference type="SUPFAM" id="SSF50104">
    <property type="entry name" value="Translation proteins SH3-like domain"/>
    <property type="match status" value="1"/>
</dbReference>
<keyword evidence="3" id="KW-0150">Chloroplast</keyword>
<evidence type="ECO:0000256" key="1">
    <source>
        <dbReference type="ARBA" id="ARBA00004229"/>
    </source>
</evidence>
<feature type="compositionally biased region" description="Basic and acidic residues" evidence="7">
    <location>
        <begin position="369"/>
        <end position="380"/>
    </location>
</feature>
<dbReference type="InterPro" id="IPR003877">
    <property type="entry name" value="SPRY_dom"/>
</dbReference>
<dbReference type="InterPro" id="IPR038655">
    <property type="entry name" value="Ribosomal_eL27_sf"/>
</dbReference>
<dbReference type="AlphaFoldDB" id="A0AAV0VBG3"/>
<sequence length="553" mass="62484">MNFSDLGDELLAHMLSFTASREVESLTVASSVVARDVMPKFPIIWKHIFCRRWESLNFPLDGVAEGDALLGINENLSTLFPSSCTESRRFQLLAHAIIPVPSYADIRQTKKALGYTDAYHRIIPVQIEKFPVRFALDGDMLGNDRCIRANMPFPTTLHVAVYKRNLTNEDIAKDDMRQVFQVGVVLGGYFELSLSKRQHRHARFPPMFGQDAMTSIGLVNSKFPLVGKQPGWTRRSLGYHGDDGRFYHGNAFEGRPFGPVFRAGRTVGCGIRIDPATGTMFVFFTNNGELVAGEDGAFVTCKHRDWYPAVGLDSYDALHLNFGQDPFVYRDITDKLFDGCNGMGHAILEQLQWNDICDSENENSEDEENNGRDGSGDDFMSDEHISASLIMRIFAMRRAERDTNAPCVLLCSVKNGKIVVLLNGRFAGHKAIVVKTYDEGRGDRKFGHAIVAGIDRYPRKVTRSMGKNKLKKRSKVKPFVRYVNYNHIMPTRYVADIDLKKVLDDNVLGNPETRIESRKTIKKVFEERYLNQAACKSEKKAAGVSFFFKKLRF</sequence>
<comment type="subcellular location">
    <subcellularLocation>
        <location evidence="1">Plastid</location>
        <location evidence="1">Chloroplast</location>
    </subcellularLocation>
</comment>
<protein>
    <recommendedName>
        <fullName evidence="8">SPRY domain-containing protein</fullName>
    </recommendedName>
</protein>
<dbReference type="InterPro" id="IPR041991">
    <property type="entry name" value="Ribosomal_eL27_KOW"/>
</dbReference>
<organism evidence="9 10">
    <name type="scientific">Peronospora destructor</name>
    <dbReference type="NCBI Taxonomy" id="86335"/>
    <lineage>
        <taxon>Eukaryota</taxon>
        <taxon>Sar</taxon>
        <taxon>Stramenopiles</taxon>
        <taxon>Oomycota</taxon>
        <taxon>Peronosporomycetes</taxon>
        <taxon>Peronosporales</taxon>
        <taxon>Peronosporaceae</taxon>
        <taxon>Peronospora</taxon>
    </lineage>
</organism>
<dbReference type="GO" id="GO:0009507">
    <property type="term" value="C:chloroplast"/>
    <property type="evidence" value="ECO:0007669"/>
    <property type="project" value="UniProtKB-SubCell"/>
</dbReference>
<evidence type="ECO:0000256" key="7">
    <source>
        <dbReference type="SAM" id="MobiDB-lite"/>
    </source>
</evidence>
<dbReference type="InterPro" id="IPR008991">
    <property type="entry name" value="Translation_prot_SH3-like_sf"/>
</dbReference>
<dbReference type="Gene3D" id="2.30.30.770">
    <property type="match status" value="1"/>
</dbReference>
<name>A0AAV0VBG3_9STRA</name>
<comment type="caution">
    <text evidence="9">The sequence shown here is derived from an EMBL/GenBank/DDBJ whole genome shotgun (WGS) entry which is preliminary data.</text>
</comment>
<feature type="domain" description="SPRY" evidence="8">
    <location>
        <begin position="189"/>
        <end position="326"/>
    </location>
</feature>
<dbReference type="Pfam" id="PF00622">
    <property type="entry name" value="SPRY"/>
    <property type="match status" value="1"/>
</dbReference>
<dbReference type="FunFam" id="2.30.30.770:FF:000004">
    <property type="entry name" value="60S ribosomal protein L27"/>
    <property type="match status" value="1"/>
</dbReference>
<dbReference type="CDD" id="cd06090">
    <property type="entry name" value="KOW_RPL27"/>
    <property type="match status" value="1"/>
</dbReference>
<dbReference type="EMBL" id="CANTFM010002593">
    <property type="protein sequence ID" value="CAI5746507.1"/>
    <property type="molecule type" value="Genomic_DNA"/>
</dbReference>
<evidence type="ECO:0000313" key="9">
    <source>
        <dbReference type="EMBL" id="CAI5746507.1"/>
    </source>
</evidence>
<evidence type="ECO:0000256" key="4">
    <source>
        <dbReference type="ARBA" id="ARBA00022640"/>
    </source>
</evidence>
<proteinExistence type="inferred from homology"/>
<dbReference type="CDD" id="cd12885">
    <property type="entry name" value="SPRY_RanBP_like"/>
    <property type="match status" value="1"/>
</dbReference>
<dbReference type="Gene3D" id="2.60.120.920">
    <property type="match status" value="1"/>
</dbReference>
<dbReference type="InterPro" id="IPR013320">
    <property type="entry name" value="ConA-like_dom_sf"/>
</dbReference>
<dbReference type="InterPro" id="IPR044736">
    <property type="entry name" value="Gid1/RanBPM/SPLA_SPRY"/>
</dbReference>
<dbReference type="InterPro" id="IPR043136">
    <property type="entry name" value="B30.2/SPRY_sf"/>
</dbReference>
<gene>
    <name evidence="9" type="ORF">PDE001_LOCUS11491</name>
</gene>
<keyword evidence="4" id="KW-0934">Plastid</keyword>
<dbReference type="GO" id="GO:1990904">
    <property type="term" value="C:ribonucleoprotein complex"/>
    <property type="evidence" value="ECO:0007669"/>
    <property type="project" value="UniProtKB-KW"/>
</dbReference>
<evidence type="ECO:0000313" key="10">
    <source>
        <dbReference type="Proteomes" id="UP001162029"/>
    </source>
</evidence>
<evidence type="ECO:0000256" key="2">
    <source>
        <dbReference type="ARBA" id="ARBA00009124"/>
    </source>
</evidence>
<feature type="region of interest" description="Disordered" evidence="7">
    <location>
        <begin position="360"/>
        <end position="380"/>
    </location>
</feature>
<dbReference type="Pfam" id="PF01777">
    <property type="entry name" value="Ribosomal_L27e"/>
    <property type="match status" value="1"/>
</dbReference>
<comment type="similarity">
    <text evidence="2">Belongs to the eukaryotic ribosomal protein eL27 family.</text>
</comment>
<dbReference type="GO" id="GO:0003735">
    <property type="term" value="F:structural constituent of ribosome"/>
    <property type="evidence" value="ECO:0007669"/>
    <property type="project" value="InterPro"/>
</dbReference>
<accession>A0AAV0VBG3</accession>
<keyword evidence="5" id="KW-0689">Ribosomal protein</keyword>
<evidence type="ECO:0000256" key="3">
    <source>
        <dbReference type="ARBA" id="ARBA00022528"/>
    </source>
</evidence>
<dbReference type="PANTHER" id="PTHR10497">
    <property type="entry name" value="60S RIBOSOMAL PROTEIN L27"/>
    <property type="match status" value="1"/>
</dbReference>
<dbReference type="InterPro" id="IPR001141">
    <property type="entry name" value="Ribosomal_eL27"/>
</dbReference>
<evidence type="ECO:0000256" key="5">
    <source>
        <dbReference type="ARBA" id="ARBA00022980"/>
    </source>
</evidence>
<dbReference type="GO" id="GO:0005840">
    <property type="term" value="C:ribosome"/>
    <property type="evidence" value="ECO:0007669"/>
    <property type="project" value="UniProtKB-KW"/>
</dbReference>
<keyword evidence="10" id="KW-1185">Reference proteome</keyword>
<evidence type="ECO:0000259" key="8">
    <source>
        <dbReference type="SMART" id="SM00449"/>
    </source>
</evidence>